<reference evidence="3 4" key="1">
    <citation type="submission" date="2014-06" db="EMBL/GenBank/DDBJ databases">
        <title>Evolutionary Origins and Diversification of the Mycorrhizal Mutualists.</title>
        <authorList>
            <consortium name="DOE Joint Genome Institute"/>
            <consortium name="Mycorrhizal Genomics Consortium"/>
            <person name="Kohler A."/>
            <person name="Kuo A."/>
            <person name="Nagy L.G."/>
            <person name="Floudas D."/>
            <person name="Copeland A."/>
            <person name="Barry K.W."/>
            <person name="Cichocki N."/>
            <person name="Veneault-Fourrey C."/>
            <person name="LaButti K."/>
            <person name="Lindquist E.A."/>
            <person name="Lipzen A."/>
            <person name="Lundell T."/>
            <person name="Morin E."/>
            <person name="Murat C."/>
            <person name="Riley R."/>
            <person name="Ohm R."/>
            <person name="Sun H."/>
            <person name="Tunlid A."/>
            <person name="Henrissat B."/>
            <person name="Grigoriev I.V."/>
            <person name="Hibbett D.S."/>
            <person name="Martin F."/>
        </authorList>
    </citation>
    <scope>NUCLEOTIDE SEQUENCE [LARGE SCALE GENOMIC DNA]</scope>
    <source>
        <strain evidence="3 4">SS14</strain>
    </source>
</reference>
<feature type="compositionally biased region" description="Low complexity" evidence="1">
    <location>
        <begin position="204"/>
        <end position="227"/>
    </location>
</feature>
<dbReference type="HOGENOM" id="CLU_769801_0_0_1"/>
<feature type="region of interest" description="Disordered" evidence="1">
    <location>
        <begin position="84"/>
        <end position="234"/>
    </location>
</feature>
<accession>A0A0C9UZG0</accession>
<feature type="compositionally biased region" description="Polar residues" evidence="1">
    <location>
        <begin position="102"/>
        <end position="117"/>
    </location>
</feature>
<sequence>MASWVTLAVLATYTLYLTIICIRRHKLYSALWRTPVCLIPWDLTELLEGSQVSDDRSSSSGSFLKGKTLEEGLTTHVDLGNMSRFSETSLSQTSDKSKKNSKSLTRAFTSTNRSVLQGGTPREILVRSPEPMPVARPTDAAVNKSNPNPRQPTRSSTAPSPQNQARGRHHIPSPIMTQNISRPILPVPSKSPHTPARASPLRASFTNSSLSGNGNGSSSTITSSRTSLPYAGGLQVPKRNTLYDARSSISRYSTAPSTPNLNGGRISSVPNLQSGRNSSMPNLRNSGRMLEVPDENVGRSIISGGREYYQTRGWNPSLIQVPASETRTQNGQKTSRQSGTGLGGRSANVRPPPTSWGYVT</sequence>
<protein>
    <submittedName>
        <fullName evidence="3">Unplaced genomic scaffold SPHSTscaffold_122, whole genome shotgun sequence</fullName>
    </submittedName>
</protein>
<feature type="compositionally biased region" description="Polar residues" evidence="1">
    <location>
        <begin position="251"/>
        <end position="261"/>
    </location>
</feature>
<dbReference type="Proteomes" id="UP000054279">
    <property type="component" value="Unassembled WGS sequence"/>
</dbReference>
<keyword evidence="2" id="KW-1133">Transmembrane helix</keyword>
<keyword evidence="2" id="KW-0472">Membrane</keyword>
<dbReference type="EMBL" id="KN837197">
    <property type="protein sequence ID" value="KIJ34697.1"/>
    <property type="molecule type" value="Genomic_DNA"/>
</dbReference>
<feature type="compositionally biased region" description="Polar residues" evidence="1">
    <location>
        <begin position="84"/>
        <end position="94"/>
    </location>
</feature>
<feature type="compositionally biased region" description="Polar residues" evidence="1">
    <location>
        <begin position="320"/>
        <end position="339"/>
    </location>
</feature>
<keyword evidence="4" id="KW-1185">Reference proteome</keyword>
<name>A0A0C9UZG0_SPHS4</name>
<dbReference type="AlphaFoldDB" id="A0A0C9UZG0"/>
<feature type="region of interest" description="Disordered" evidence="1">
    <location>
        <begin position="251"/>
        <end position="288"/>
    </location>
</feature>
<feature type="region of interest" description="Disordered" evidence="1">
    <location>
        <begin position="320"/>
        <end position="360"/>
    </location>
</feature>
<proteinExistence type="predicted"/>
<feature type="compositionally biased region" description="Polar residues" evidence="1">
    <location>
        <begin position="143"/>
        <end position="165"/>
    </location>
</feature>
<feature type="transmembrane region" description="Helical" evidence="2">
    <location>
        <begin position="6"/>
        <end position="23"/>
    </location>
</feature>
<organism evidence="3 4">
    <name type="scientific">Sphaerobolus stellatus (strain SS14)</name>
    <dbReference type="NCBI Taxonomy" id="990650"/>
    <lineage>
        <taxon>Eukaryota</taxon>
        <taxon>Fungi</taxon>
        <taxon>Dikarya</taxon>
        <taxon>Basidiomycota</taxon>
        <taxon>Agaricomycotina</taxon>
        <taxon>Agaricomycetes</taxon>
        <taxon>Phallomycetidae</taxon>
        <taxon>Geastrales</taxon>
        <taxon>Sphaerobolaceae</taxon>
        <taxon>Sphaerobolus</taxon>
    </lineage>
</organism>
<keyword evidence="2" id="KW-0812">Transmembrane</keyword>
<evidence type="ECO:0000256" key="2">
    <source>
        <dbReference type="SAM" id="Phobius"/>
    </source>
</evidence>
<gene>
    <name evidence="3" type="ORF">M422DRAFT_51925</name>
</gene>
<feature type="compositionally biased region" description="Polar residues" evidence="1">
    <location>
        <begin position="268"/>
        <end position="285"/>
    </location>
</feature>
<evidence type="ECO:0000256" key="1">
    <source>
        <dbReference type="SAM" id="MobiDB-lite"/>
    </source>
</evidence>
<evidence type="ECO:0000313" key="4">
    <source>
        <dbReference type="Proteomes" id="UP000054279"/>
    </source>
</evidence>
<evidence type="ECO:0000313" key="3">
    <source>
        <dbReference type="EMBL" id="KIJ34697.1"/>
    </source>
</evidence>